<keyword evidence="7 10" id="KW-0520">NAD</keyword>
<dbReference type="OrthoDB" id="9811743at2"/>
<protein>
    <recommendedName>
        <fullName evidence="6 10">UDP-glucose 4-epimerase</fullName>
        <ecNumber evidence="5 10">5.1.3.2</ecNumber>
    </recommendedName>
</protein>
<dbReference type="InterPro" id="IPR036291">
    <property type="entry name" value="NAD(P)-bd_dom_sf"/>
</dbReference>
<comment type="subunit">
    <text evidence="10">Homodimer.</text>
</comment>
<dbReference type="RefSeq" id="WP_075078886.1">
    <property type="nucleotide sequence ID" value="NZ_BDCO01000002.1"/>
</dbReference>
<comment type="pathway">
    <text evidence="3 10">Carbohydrate metabolism; galactose metabolism.</text>
</comment>
<comment type="catalytic activity">
    <reaction evidence="1 10">
        <text>UDP-alpha-D-glucose = UDP-alpha-D-galactose</text>
        <dbReference type="Rhea" id="RHEA:22168"/>
        <dbReference type="ChEBI" id="CHEBI:58885"/>
        <dbReference type="ChEBI" id="CHEBI:66914"/>
        <dbReference type="EC" id="5.1.3.2"/>
    </reaction>
</comment>
<dbReference type="Gene3D" id="3.40.50.720">
    <property type="entry name" value="NAD(P)-binding Rossmann-like Domain"/>
    <property type="match status" value="1"/>
</dbReference>
<keyword evidence="13" id="KW-1185">Reference proteome</keyword>
<evidence type="ECO:0000256" key="7">
    <source>
        <dbReference type="ARBA" id="ARBA00023027"/>
    </source>
</evidence>
<dbReference type="PANTHER" id="PTHR43725:SF53">
    <property type="entry name" value="UDP-ARABINOSE 4-EPIMERASE 1"/>
    <property type="match status" value="1"/>
</dbReference>
<dbReference type="SUPFAM" id="SSF51735">
    <property type="entry name" value="NAD(P)-binding Rossmann-fold domains"/>
    <property type="match status" value="1"/>
</dbReference>
<dbReference type="Proteomes" id="UP000076023">
    <property type="component" value="Unassembled WGS sequence"/>
</dbReference>
<organism evidence="12 13">
    <name type="scientific">Terrimicrobium sacchariphilum</name>
    <dbReference type="NCBI Taxonomy" id="690879"/>
    <lineage>
        <taxon>Bacteria</taxon>
        <taxon>Pseudomonadati</taxon>
        <taxon>Verrucomicrobiota</taxon>
        <taxon>Terrimicrobiia</taxon>
        <taxon>Terrimicrobiales</taxon>
        <taxon>Terrimicrobiaceae</taxon>
        <taxon>Terrimicrobium</taxon>
    </lineage>
</organism>
<evidence type="ECO:0000256" key="10">
    <source>
        <dbReference type="RuleBase" id="RU366046"/>
    </source>
</evidence>
<accession>A0A146G5T2</accession>
<dbReference type="InParanoid" id="A0A146G5T2"/>
<dbReference type="AlphaFoldDB" id="A0A146G5T2"/>
<dbReference type="CDD" id="cd05247">
    <property type="entry name" value="UDP_G4E_1_SDR_e"/>
    <property type="match status" value="1"/>
</dbReference>
<gene>
    <name evidence="12" type="ORF">TSACC_21524</name>
</gene>
<feature type="domain" description="NAD-dependent epimerase/dehydratase" evidence="11">
    <location>
        <begin position="4"/>
        <end position="247"/>
    </location>
</feature>
<name>A0A146G5T2_TERSA</name>
<evidence type="ECO:0000256" key="1">
    <source>
        <dbReference type="ARBA" id="ARBA00000083"/>
    </source>
</evidence>
<dbReference type="EC" id="5.1.3.2" evidence="5 10"/>
<evidence type="ECO:0000256" key="9">
    <source>
        <dbReference type="ARBA" id="ARBA00023277"/>
    </source>
</evidence>
<evidence type="ECO:0000256" key="3">
    <source>
        <dbReference type="ARBA" id="ARBA00004947"/>
    </source>
</evidence>
<dbReference type="UniPathway" id="UPA00214"/>
<evidence type="ECO:0000313" key="12">
    <source>
        <dbReference type="EMBL" id="GAT33115.1"/>
    </source>
</evidence>
<dbReference type="STRING" id="690879.TSACC_21524"/>
<evidence type="ECO:0000256" key="6">
    <source>
        <dbReference type="ARBA" id="ARBA00018569"/>
    </source>
</evidence>
<keyword evidence="8 10" id="KW-0413">Isomerase</keyword>
<evidence type="ECO:0000256" key="2">
    <source>
        <dbReference type="ARBA" id="ARBA00001911"/>
    </source>
</evidence>
<dbReference type="FunCoup" id="A0A146G5T2">
    <property type="interactions" value="421"/>
</dbReference>
<proteinExistence type="inferred from homology"/>
<dbReference type="GO" id="GO:0003978">
    <property type="term" value="F:UDP-glucose 4-epimerase activity"/>
    <property type="evidence" value="ECO:0007669"/>
    <property type="project" value="UniProtKB-UniRule"/>
</dbReference>
<dbReference type="InterPro" id="IPR005886">
    <property type="entry name" value="UDP_G4E"/>
</dbReference>
<evidence type="ECO:0000313" key="13">
    <source>
        <dbReference type="Proteomes" id="UP000076023"/>
    </source>
</evidence>
<keyword evidence="9 10" id="KW-0119">Carbohydrate metabolism</keyword>
<evidence type="ECO:0000256" key="5">
    <source>
        <dbReference type="ARBA" id="ARBA00013189"/>
    </source>
</evidence>
<comment type="similarity">
    <text evidence="4 10">Belongs to the NAD(P)-dependent epimerase/dehydratase family.</text>
</comment>
<dbReference type="Gene3D" id="3.90.25.10">
    <property type="entry name" value="UDP-galactose 4-epimerase, domain 1"/>
    <property type="match status" value="1"/>
</dbReference>
<evidence type="ECO:0000256" key="4">
    <source>
        <dbReference type="ARBA" id="ARBA00007637"/>
    </source>
</evidence>
<sequence>MSTIFVTGGAGYIGSICVEQLLNEGYRVAVFDNLTEGHRKAVDTRADFFQGDLSDRTVLRHAFDEAKPDAVMHFAASALVGESMSNPSKYFRNNVANGVNLLDVAVESGVKKFVFSSTCATFGIPERVPLDETLPQQPINPYGESKLLFEKILRWYGQIHNLNFTALRYFNAAGATEKFGEDHRIETHLIPNVLKVALGQKESVDIFGTDYPTPDGTCIRDYIHILDLAQAHILALKSEKSDFYNLGTGGGTSVREVIDACSEISGKKITAIEKPRRAGDPPRLVAASDKIRTELGWAPKYQDIRQIVKDAWAWHVKNPGGYGD</sequence>
<comment type="cofactor">
    <cofactor evidence="2 10">
        <name>NAD(+)</name>
        <dbReference type="ChEBI" id="CHEBI:57540"/>
    </cofactor>
</comment>
<dbReference type="NCBIfam" id="TIGR01179">
    <property type="entry name" value="galE"/>
    <property type="match status" value="1"/>
</dbReference>
<dbReference type="GO" id="GO:0033499">
    <property type="term" value="P:galactose catabolic process via UDP-galactose, Leloir pathway"/>
    <property type="evidence" value="ECO:0007669"/>
    <property type="project" value="TreeGrafter"/>
</dbReference>
<evidence type="ECO:0000256" key="8">
    <source>
        <dbReference type="ARBA" id="ARBA00023235"/>
    </source>
</evidence>
<dbReference type="Pfam" id="PF01370">
    <property type="entry name" value="Epimerase"/>
    <property type="match status" value="1"/>
</dbReference>
<comment type="caution">
    <text evidence="12">The sequence shown here is derived from an EMBL/GenBank/DDBJ whole genome shotgun (WGS) entry which is preliminary data.</text>
</comment>
<dbReference type="InterPro" id="IPR001509">
    <property type="entry name" value="Epimerase_deHydtase"/>
</dbReference>
<reference evidence="13" key="1">
    <citation type="journal article" date="2017" name="Genome Announc.">
        <title>Draft Genome Sequence of Terrimicrobium sacchariphilum NM-5T, a Facultative Anaerobic Soil Bacterium of the Class Spartobacteria.</title>
        <authorList>
            <person name="Qiu Y.L."/>
            <person name="Tourlousse D.M."/>
            <person name="Matsuura N."/>
            <person name="Ohashi A."/>
            <person name="Sekiguchi Y."/>
        </authorList>
    </citation>
    <scope>NUCLEOTIDE SEQUENCE [LARGE SCALE GENOMIC DNA]</scope>
    <source>
        <strain evidence="13">NM-5</strain>
    </source>
</reference>
<dbReference type="EMBL" id="BDCO01000002">
    <property type="protein sequence ID" value="GAT33115.1"/>
    <property type="molecule type" value="Genomic_DNA"/>
</dbReference>
<dbReference type="PANTHER" id="PTHR43725">
    <property type="entry name" value="UDP-GLUCOSE 4-EPIMERASE"/>
    <property type="match status" value="1"/>
</dbReference>
<evidence type="ECO:0000259" key="11">
    <source>
        <dbReference type="Pfam" id="PF01370"/>
    </source>
</evidence>